<organism evidence="1 2">
    <name type="scientific">Naganishia friedmannii</name>
    <dbReference type="NCBI Taxonomy" id="89922"/>
    <lineage>
        <taxon>Eukaryota</taxon>
        <taxon>Fungi</taxon>
        <taxon>Dikarya</taxon>
        <taxon>Basidiomycota</taxon>
        <taxon>Agaricomycotina</taxon>
        <taxon>Tremellomycetes</taxon>
        <taxon>Filobasidiales</taxon>
        <taxon>Filobasidiaceae</taxon>
        <taxon>Naganishia</taxon>
    </lineage>
</organism>
<evidence type="ECO:0000313" key="1">
    <source>
        <dbReference type="EMBL" id="KAJ9102424.1"/>
    </source>
</evidence>
<keyword evidence="2" id="KW-1185">Reference proteome</keyword>
<sequence length="458" mass="50480">MSAAARTTRTSSRTKKATAIVDAKPEVKVELDDVKPHVTDTPPKKRRKATTQVNDKDEKPTIEPGYLDTPARRSDIPATPSVKQAPLTPKTQSAKKTTRYKLMPGQTPFPDWSAPTAEQCLDVVQRLESWHGKKEAPKVIPTPSLQSSGCGEVPSILDALIRTLLSAATNKRNSSAAFRNIVEKYGILKEGIGEGSVNWEAVRQRSEAELFEAIKCGGLAKNKSKNIKAILDMVYEENMDRAAALQEDEDDLPQDVKPTGADQETKEEKLVEIERSKQHVLSLDHLHSYTKDAAMEALLRFPGVGVKTSSCTILFCLSRPSFAVDTHVHRLCSWLGWIPPKATRDQAFFHLDTKIPDEHKYALHVLMWQHGVACPSCRLIPVKERREFDGMECPLTDLIKANGGWKSTASGGTPAKGKVQRKKAKPGAGSKGKGKRARAETEEEDEASESDSELSDID</sequence>
<comment type="caution">
    <text evidence="1">The sequence shown here is derived from an EMBL/GenBank/DDBJ whole genome shotgun (WGS) entry which is preliminary data.</text>
</comment>
<accession>A0ACC2VTN6</accession>
<reference evidence="1" key="1">
    <citation type="submission" date="2023-04" db="EMBL/GenBank/DDBJ databases">
        <title>Draft Genome sequencing of Naganishia species isolated from polar environments using Oxford Nanopore Technology.</title>
        <authorList>
            <person name="Leo P."/>
            <person name="Venkateswaran K."/>
        </authorList>
    </citation>
    <scope>NUCLEOTIDE SEQUENCE</scope>
    <source>
        <strain evidence="1">MNA-CCFEE 5423</strain>
    </source>
</reference>
<dbReference type="Proteomes" id="UP001227268">
    <property type="component" value="Unassembled WGS sequence"/>
</dbReference>
<proteinExistence type="predicted"/>
<gene>
    <name evidence="1" type="ORF">QFC21_002824</name>
</gene>
<dbReference type="EMBL" id="JASBWT010000008">
    <property type="protein sequence ID" value="KAJ9102424.1"/>
    <property type="molecule type" value="Genomic_DNA"/>
</dbReference>
<evidence type="ECO:0000313" key="2">
    <source>
        <dbReference type="Proteomes" id="UP001227268"/>
    </source>
</evidence>
<protein>
    <submittedName>
        <fullName evidence="1">Uncharacterized protein</fullName>
    </submittedName>
</protein>
<name>A0ACC2VTN6_9TREE</name>